<evidence type="ECO:0000256" key="1">
    <source>
        <dbReference type="SAM" id="Phobius"/>
    </source>
</evidence>
<name>A0ABP4JNT7_9MICO</name>
<gene>
    <name evidence="2" type="ORF">GCM10009640_25510</name>
</gene>
<feature type="transmembrane region" description="Helical" evidence="1">
    <location>
        <begin position="90"/>
        <end position="112"/>
    </location>
</feature>
<dbReference type="Proteomes" id="UP001501266">
    <property type="component" value="Unassembled WGS sequence"/>
</dbReference>
<comment type="caution">
    <text evidence="2">The sequence shown here is derived from an EMBL/GenBank/DDBJ whole genome shotgun (WGS) entry which is preliminary data.</text>
</comment>
<sequence length="160" mass="16833">MHDERASATDRNGSTILRALRSTTGRESTTFGFSILVTVAFALAQTVEGAPGVPEIFLYAAGAVMSFTVLTGLLSGGFRKPMPQHRTETLALATSLNIVSVGAGLACALPVLHLADGGWAWALAPFVATTVYLVMESVETAIAERLLLRHGEPYADEVSA</sequence>
<protein>
    <recommendedName>
        <fullName evidence="4">Cation transporter</fullName>
    </recommendedName>
</protein>
<accession>A0ABP4JNT7</accession>
<organism evidence="2 3">
    <name type="scientific">Agrococcus citreus</name>
    <dbReference type="NCBI Taxonomy" id="84643"/>
    <lineage>
        <taxon>Bacteria</taxon>
        <taxon>Bacillati</taxon>
        <taxon>Actinomycetota</taxon>
        <taxon>Actinomycetes</taxon>
        <taxon>Micrococcales</taxon>
        <taxon>Microbacteriaceae</taxon>
        <taxon>Agrococcus</taxon>
    </lineage>
</organism>
<reference evidence="3" key="1">
    <citation type="journal article" date="2019" name="Int. J. Syst. Evol. Microbiol.">
        <title>The Global Catalogue of Microorganisms (GCM) 10K type strain sequencing project: providing services to taxonomists for standard genome sequencing and annotation.</title>
        <authorList>
            <consortium name="The Broad Institute Genomics Platform"/>
            <consortium name="The Broad Institute Genome Sequencing Center for Infectious Disease"/>
            <person name="Wu L."/>
            <person name="Ma J."/>
        </authorList>
    </citation>
    <scope>NUCLEOTIDE SEQUENCE [LARGE SCALE GENOMIC DNA]</scope>
    <source>
        <strain evidence="3">JCM 12398</strain>
    </source>
</reference>
<keyword evidence="1" id="KW-0472">Membrane</keyword>
<feature type="transmembrane region" description="Helical" evidence="1">
    <location>
        <begin position="118"/>
        <end position="135"/>
    </location>
</feature>
<dbReference type="EMBL" id="BAAAKK010000005">
    <property type="protein sequence ID" value="GAA1425855.1"/>
    <property type="molecule type" value="Genomic_DNA"/>
</dbReference>
<proteinExistence type="predicted"/>
<feature type="transmembrane region" description="Helical" evidence="1">
    <location>
        <begin position="56"/>
        <end position="78"/>
    </location>
</feature>
<evidence type="ECO:0000313" key="3">
    <source>
        <dbReference type="Proteomes" id="UP001501266"/>
    </source>
</evidence>
<feature type="transmembrane region" description="Helical" evidence="1">
    <location>
        <begin position="28"/>
        <end position="44"/>
    </location>
</feature>
<keyword evidence="3" id="KW-1185">Reference proteome</keyword>
<evidence type="ECO:0000313" key="2">
    <source>
        <dbReference type="EMBL" id="GAA1425855.1"/>
    </source>
</evidence>
<evidence type="ECO:0008006" key="4">
    <source>
        <dbReference type="Google" id="ProtNLM"/>
    </source>
</evidence>
<keyword evidence="1" id="KW-0812">Transmembrane</keyword>
<keyword evidence="1" id="KW-1133">Transmembrane helix</keyword>
<dbReference type="RefSeq" id="WP_343920992.1">
    <property type="nucleotide sequence ID" value="NZ_BAAAKK010000005.1"/>
</dbReference>